<organism evidence="12 13">
    <name type="scientific">Allacma fusca</name>
    <dbReference type="NCBI Taxonomy" id="39272"/>
    <lineage>
        <taxon>Eukaryota</taxon>
        <taxon>Metazoa</taxon>
        <taxon>Ecdysozoa</taxon>
        <taxon>Arthropoda</taxon>
        <taxon>Hexapoda</taxon>
        <taxon>Collembola</taxon>
        <taxon>Symphypleona</taxon>
        <taxon>Sminthuridae</taxon>
        <taxon>Allacma</taxon>
    </lineage>
</organism>
<evidence type="ECO:0000256" key="2">
    <source>
        <dbReference type="ARBA" id="ARBA00006375"/>
    </source>
</evidence>
<keyword evidence="5" id="KW-0677">Repeat</keyword>
<comment type="subcellular location">
    <subcellularLocation>
        <location evidence="1">Mitochondrion inner membrane</location>
        <topology evidence="1">Multi-pass membrane protein</topology>
    </subcellularLocation>
</comment>
<accession>A0A8J2PWM2</accession>
<evidence type="ECO:0000256" key="8">
    <source>
        <dbReference type="ARBA" id="ARBA00023128"/>
    </source>
</evidence>
<dbReference type="InterPro" id="IPR050391">
    <property type="entry name" value="Mito_Metabolite_Transporter"/>
</dbReference>
<evidence type="ECO:0000256" key="5">
    <source>
        <dbReference type="ARBA" id="ARBA00022737"/>
    </source>
</evidence>
<dbReference type="EMBL" id="CAJVCH010533306">
    <property type="protein sequence ID" value="CAG7824565.1"/>
    <property type="molecule type" value="Genomic_DNA"/>
</dbReference>
<dbReference type="Pfam" id="PF00153">
    <property type="entry name" value="Mito_carr"/>
    <property type="match status" value="2"/>
</dbReference>
<comment type="caution">
    <text evidence="12">The sequence shown here is derived from an EMBL/GenBank/DDBJ whole genome shotgun (WGS) entry which is preliminary data.</text>
</comment>
<name>A0A8J2PWM2_9HEXA</name>
<keyword evidence="7" id="KW-1133">Transmembrane helix</keyword>
<keyword evidence="4 10" id="KW-0812">Transmembrane</keyword>
<comment type="similarity">
    <text evidence="2 11">Belongs to the mitochondrial carrier (TC 2.A.29) family.</text>
</comment>
<dbReference type="PROSITE" id="PS50920">
    <property type="entry name" value="SOLCAR"/>
    <property type="match status" value="2"/>
</dbReference>
<proteinExistence type="inferred from homology"/>
<gene>
    <name evidence="12" type="ORF">AFUS01_LOCUS34715</name>
</gene>
<evidence type="ECO:0000256" key="10">
    <source>
        <dbReference type="PROSITE-ProRule" id="PRU00282"/>
    </source>
</evidence>
<dbReference type="FunFam" id="1.50.40.10:FF:000062">
    <property type="entry name" value="mitochondrial uncoupling protein 3"/>
    <property type="match status" value="1"/>
</dbReference>
<feature type="repeat" description="Solcar" evidence="10">
    <location>
        <begin position="20"/>
        <end position="112"/>
    </location>
</feature>
<protein>
    <recommendedName>
        <fullName evidence="14">Mitochondrial uncoupling protein 4</fullName>
    </recommendedName>
</protein>
<dbReference type="OrthoDB" id="756301at2759"/>
<dbReference type="GO" id="GO:0005743">
    <property type="term" value="C:mitochondrial inner membrane"/>
    <property type="evidence" value="ECO:0007669"/>
    <property type="project" value="UniProtKB-SubCell"/>
</dbReference>
<evidence type="ECO:0000256" key="7">
    <source>
        <dbReference type="ARBA" id="ARBA00022989"/>
    </source>
</evidence>
<keyword evidence="8" id="KW-0496">Mitochondrion</keyword>
<keyword evidence="3 11" id="KW-0813">Transport</keyword>
<dbReference type="InterPro" id="IPR018108">
    <property type="entry name" value="MCP_transmembrane"/>
</dbReference>
<evidence type="ECO:0000256" key="11">
    <source>
        <dbReference type="RuleBase" id="RU000488"/>
    </source>
</evidence>
<evidence type="ECO:0000256" key="9">
    <source>
        <dbReference type="ARBA" id="ARBA00023136"/>
    </source>
</evidence>
<feature type="repeat" description="Solcar" evidence="10">
    <location>
        <begin position="121"/>
        <end position="212"/>
    </location>
</feature>
<evidence type="ECO:0000256" key="3">
    <source>
        <dbReference type="ARBA" id="ARBA00022448"/>
    </source>
</evidence>
<keyword evidence="6" id="KW-0999">Mitochondrion inner membrane</keyword>
<keyword evidence="13" id="KW-1185">Reference proteome</keyword>
<reference evidence="12" key="1">
    <citation type="submission" date="2021-06" db="EMBL/GenBank/DDBJ databases">
        <authorList>
            <person name="Hodson N. C."/>
            <person name="Mongue J. A."/>
            <person name="Jaron S. K."/>
        </authorList>
    </citation>
    <scope>NUCLEOTIDE SEQUENCE</scope>
</reference>
<sequence>MALYEKLRDDVMGKDENGVFPVWKAALSGLLVGGFAQFTASPMDLVKVQLQMEGRRKLEGKPPRVRNTQQALLLIYRQGGVKGLWKGWVPNVQRGALVNLGDLTTYDSAKRFLITNVGFEDNVSVHVLSSLMAGFTAALMGTPADVIKTRVMNQPTNDQGHGIYYKNSIDCFRKTVRNEGFTALYKGFLPIWMRLGPWSLTFWVTFEWIRTVFGIVE</sequence>
<dbReference type="PANTHER" id="PTHR45618">
    <property type="entry name" value="MITOCHONDRIAL DICARBOXYLATE CARRIER-RELATED"/>
    <property type="match status" value="1"/>
</dbReference>
<evidence type="ECO:0000256" key="1">
    <source>
        <dbReference type="ARBA" id="ARBA00004448"/>
    </source>
</evidence>
<evidence type="ECO:0000313" key="13">
    <source>
        <dbReference type="Proteomes" id="UP000708208"/>
    </source>
</evidence>
<evidence type="ECO:0000256" key="4">
    <source>
        <dbReference type="ARBA" id="ARBA00022692"/>
    </source>
</evidence>
<evidence type="ECO:0008006" key="14">
    <source>
        <dbReference type="Google" id="ProtNLM"/>
    </source>
</evidence>
<evidence type="ECO:0000256" key="6">
    <source>
        <dbReference type="ARBA" id="ARBA00022792"/>
    </source>
</evidence>
<keyword evidence="9 10" id="KW-0472">Membrane</keyword>
<evidence type="ECO:0000313" key="12">
    <source>
        <dbReference type="EMBL" id="CAG7824565.1"/>
    </source>
</evidence>
<dbReference type="AlphaFoldDB" id="A0A8J2PWM2"/>
<dbReference type="Proteomes" id="UP000708208">
    <property type="component" value="Unassembled WGS sequence"/>
</dbReference>